<keyword evidence="4" id="KW-1185">Reference proteome</keyword>
<proteinExistence type="inferred from homology"/>
<dbReference type="InterPro" id="IPR037587">
    <property type="entry name" value="LAMTOR2-like"/>
</dbReference>
<name>A0A9N8WIG7_9GLOM</name>
<dbReference type="GO" id="GO:0060090">
    <property type="term" value="F:molecular adaptor activity"/>
    <property type="evidence" value="ECO:0007669"/>
    <property type="project" value="InterPro"/>
</dbReference>
<dbReference type="GO" id="GO:0005737">
    <property type="term" value="C:cytoplasm"/>
    <property type="evidence" value="ECO:0007669"/>
    <property type="project" value="UniProtKB-ARBA"/>
</dbReference>
<dbReference type="SUPFAM" id="SSF103196">
    <property type="entry name" value="Roadblock/LC7 domain"/>
    <property type="match status" value="1"/>
</dbReference>
<dbReference type="GO" id="GO:0005085">
    <property type="term" value="F:guanyl-nucleotide exchange factor activity"/>
    <property type="evidence" value="ECO:0007669"/>
    <property type="project" value="InterPro"/>
</dbReference>
<dbReference type="OrthoDB" id="271745at2759"/>
<dbReference type="Gene3D" id="3.30.450.30">
    <property type="entry name" value="Dynein light chain 2a, cytoplasmic"/>
    <property type="match status" value="1"/>
</dbReference>
<evidence type="ECO:0000313" key="3">
    <source>
        <dbReference type="EMBL" id="CAG8483785.1"/>
    </source>
</evidence>
<dbReference type="PANTHER" id="PTHR13323">
    <property type="entry name" value="LATE ENDOSOMAL/LYSOSOMAL MP1 INTERACTING PROTEIN"/>
    <property type="match status" value="1"/>
</dbReference>
<accession>A0A9N8WIG7</accession>
<gene>
    <name evidence="3" type="ORF">AGERDE_LOCUS3374</name>
</gene>
<reference evidence="3" key="1">
    <citation type="submission" date="2021-06" db="EMBL/GenBank/DDBJ databases">
        <authorList>
            <person name="Kallberg Y."/>
            <person name="Tangrot J."/>
            <person name="Rosling A."/>
        </authorList>
    </citation>
    <scope>NUCLEOTIDE SEQUENCE</scope>
    <source>
        <strain evidence="3">MT106</strain>
    </source>
</reference>
<dbReference type="FunFam" id="3.30.450.30:FF:000004">
    <property type="entry name" value="ragulator complex protein LAMTOR2"/>
    <property type="match status" value="1"/>
</dbReference>
<dbReference type="InterPro" id="IPR004942">
    <property type="entry name" value="Roadblock/LAMTOR2_dom"/>
</dbReference>
<evidence type="ECO:0000256" key="1">
    <source>
        <dbReference type="ARBA" id="ARBA00007191"/>
    </source>
</evidence>
<evidence type="ECO:0000313" key="4">
    <source>
        <dbReference type="Proteomes" id="UP000789831"/>
    </source>
</evidence>
<dbReference type="SMART" id="SM00960">
    <property type="entry name" value="Robl_LC7"/>
    <property type="match status" value="1"/>
</dbReference>
<dbReference type="Proteomes" id="UP000789831">
    <property type="component" value="Unassembled WGS sequence"/>
</dbReference>
<evidence type="ECO:0000259" key="2">
    <source>
        <dbReference type="SMART" id="SM00960"/>
    </source>
</evidence>
<protein>
    <submittedName>
        <fullName evidence="3">6302_t:CDS:1</fullName>
    </submittedName>
</protein>
<dbReference type="EMBL" id="CAJVPL010000329">
    <property type="protein sequence ID" value="CAG8483785.1"/>
    <property type="molecule type" value="Genomic_DNA"/>
</dbReference>
<sequence>MLKPKVISQVLRQATTGGVKATLLLNSEGSPLAFVSESGDRDARVYAAIASNVWSTFEKNTRPLTKENLATGSGSGGGTSSGNGANNALKFLLVECEEGNLAITTVANMLLCLTANPDVALGILKAKTEALARHLEEPFQRVTTYNSS</sequence>
<feature type="domain" description="Roadblock/LAMTOR2" evidence="2">
    <location>
        <begin position="7"/>
        <end position="115"/>
    </location>
</feature>
<organism evidence="3 4">
    <name type="scientific">Ambispora gerdemannii</name>
    <dbReference type="NCBI Taxonomy" id="144530"/>
    <lineage>
        <taxon>Eukaryota</taxon>
        <taxon>Fungi</taxon>
        <taxon>Fungi incertae sedis</taxon>
        <taxon>Mucoromycota</taxon>
        <taxon>Glomeromycotina</taxon>
        <taxon>Glomeromycetes</taxon>
        <taxon>Archaeosporales</taxon>
        <taxon>Ambisporaceae</taxon>
        <taxon>Ambispora</taxon>
    </lineage>
</organism>
<comment type="similarity">
    <text evidence="1">Belongs to the GAMAD family.</text>
</comment>
<comment type="caution">
    <text evidence="3">The sequence shown here is derived from an EMBL/GenBank/DDBJ whole genome shotgun (WGS) entry which is preliminary data.</text>
</comment>
<dbReference type="AlphaFoldDB" id="A0A9N8WIG7"/>
<dbReference type="GO" id="GO:0032008">
    <property type="term" value="P:positive regulation of TOR signaling"/>
    <property type="evidence" value="ECO:0007669"/>
    <property type="project" value="InterPro"/>
</dbReference>
<dbReference type="Pfam" id="PF03259">
    <property type="entry name" value="Robl_LC7"/>
    <property type="match status" value="1"/>
</dbReference>